<keyword evidence="2" id="KW-1185">Reference proteome</keyword>
<dbReference type="OrthoDB" id="5913690at2759"/>
<comment type="caution">
    <text evidence="1">The sequence shown here is derived from an EMBL/GenBank/DDBJ whole genome shotgun (WGS) entry which is preliminary data.</text>
</comment>
<reference evidence="1 2" key="1">
    <citation type="submission" date="2015-01" db="EMBL/GenBank/DDBJ databases">
        <title>Evolution of Trichinella species and genotypes.</title>
        <authorList>
            <person name="Korhonen P.K."/>
            <person name="Edoardo P."/>
            <person name="Giuseppe L.R."/>
            <person name="Gasser R.B."/>
        </authorList>
    </citation>
    <scope>NUCLEOTIDE SEQUENCE [LARGE SCALE GENOMIC DNA]</scope>
    <source>
        <strain evidence="1">ISS37</strain>
    </source>
</reference>
<proteinExistence type="predicted"/>
<gene>
    <name evidence="1" type="ORF">T07_5150</name>
</gene>
<accession>A0A0V0S614</accession>
<dbReference type="EMBL" id="JYDL01000034">
    <property type="protein sequence ID" value="KRX22130.1"/>
    <property type="molecule type" value="Genomic_DNA"/>
</dbReference>
<sequence>MMSKSAVEKSFIVPQVVIELRRLQFRNFSFSMILQCRVDVEFQIRITVSLAKIQRRKGNSVRQESDTCPNCRNEDEKHSSQCSSFVFQMRSGDCKLLVKFRSSCRFPSNIRADHQRKKHRKHVEHKQHNCIIHWLHQNAALIQQHILINNRSTIKRQRHIPKWTCVASFTLASPDKLHFGRQLLHLQANLAQPTSPQSKYFRSFVKATFALADGALYLFISE</sequence>
<dbReference type="AlphaFoldDB" id="A0A0V0S614"/>
<protein>
    <submittedName>
        <fullName evidence="1">Uncharacterized protein</fullName>
    </submittedName>
</protein>
<organism evidence="1 2">
    <name type="scientific">Trichinella nelsoni</name>
    <dbReference type="NCBI Taxonomy" id="6336"/>
    <lineage>
        <taxon>Eukaryota</taxon>
        <taxon>Metazoa</taxon>
        <taxon>Ecdysozoa</taxon>
        <taxon>Nematoda</taxon>
        <taxon>Enoplea</taxon>
        <taxon>Dorylaimia</taxon>
        <taxon>Trichinellida</taxon>
        <taxon>Trichinellidae</taxon>
        <taxon>Trichinella</taxon>
    </lineage>
</organism>
<dbReference type="Proteomes" id="UP000054630">
    <property type="component" value="Unassembled WGS sequence"/>
</dbReference>
<evidence type="ECO:0000313" key="2">
    <source>
        <dbReference type="Proteomes" id="UP000054630"/>
    </source>
</evidence>
<name>A0A0V0S614_9BILA</name>
<evidence type="ECO:0000313" key="1">
    <source>
        <dbReference type="EMBL" id="KRX22130.1"/>
    </source>
</evidence>